<dbReference type="OrthoDB" id="8928178at2759"/>
<reference evidence="4" key="1">
    <citation type="journal article" date="2023" name="Science">
        <title>Genome structures resolve the early diversification of teleost fishes.</title>
        <authorList>
            <person name="Parey E."/>
            <person name="Louis A."/>
            <person name="Montfort J."/>
            <person name="Bouchez O."/>
            <person name="Roques C."/>
            <person name="Iampietro C."/>
            <person name="Lluch J."/>
            <person name="Castinel A."/>
            <person name="Donnadieu C."/>
            <person name="Desvignes T."/>
            <person name="Floi Bucao C."/>
            <person name="Jouanno E."/>
            <person name="Wen M."/>
            <person name="Mejri S."/>
            <person name="Dirks R."/>
            <person name="Jansen H."/>
            <person name="Henkel C."/>
            <person name="Chen W.J."/>
            <person name="Zahm M."/>
            <person name="Cabau C."/>
            <person name="Klopp C."/>
            <person name="Thompson A.W."/>
            <person name="Robinson-Rechavi M."/>
            <person name="Braasch I."/>
            <person name="Lecointre G."/>
            <person name="Bobe J."/>
            <person name="Postlethwait J.H."/>
            <person name="Berthelot C."/>
            <person name="Roest Crollius H."/>
            <person name="Guiguen Y."/>
        </authorList>
    </citation>
    <scope>NUCLEOTIDE SEQUENCE</scope>
    <source>
        <strain evidence="4">WJC10195</strain>
    </source>
</reference>
<name>A0A9Q1EAT5_SYNKA</name>
<evidence type="ECO:0000256" key="2">
    <source>
        <dbReference type="ARBA" id="ARBA00022723"/>
    </source>
</evidence>
<dbReference type="Pfam" id="PF13359">
    <property type="entry name" value="DDE_Tnp_4"/>
    <property type="match status" value="1"/>
</dbReference>
<comment type="cofactor">
    <cofactor evidence="1">
        <name>a divalent metal cation</name>
        <dbReference type="ChEBI" id="CHEBI:60240"/>
    </cofactor>
</comment>
<dbReference type="EMBL" id="JAINUF010000020">
    <property type="protein sequence ID" value="KAJ8335349.1"/>
    <property type="molecule type" value="Genomic_DNA"/>
</dbReference>
<sequence length="235" mass="26179">MRDLRADPVRFKVYFRLSPDLFDQLHALVAPRIQKIHTNMREPISTEERLCICLRPIAIMTPYREPVRNPVHARFNFHHAKGRSIIERSFGILKARWRSIFFKALEVKPDFAVQVITCCAVLHNLCMVNGDILEPVEGAVVPDDTAVVQDEDDPQNGEHMRSHLAAALTGSSLHCLLLPGPGCLSCSGSGAEIEEASAETVEGSPQDEVIRQGGLMDGFLPIASSIRENHFTFLQ</sequence>
<keyword evidence="5" id="KW-1185">Reference proteome</keyword>
<gene>
    <name evidence="4" type="ORF">SKAU_G00386910</name>
</gene>
<evidence type="ECO:0000256" key="1">
    <source>
        <dbReference type="ARBA" id="ARBA00001968"/>
    </source>
</evidence>
<protein>
    <recommendedName>
        <fullName evidence="3">DDE Tnp4 domain-containing protein</fullName>
    </recommendedName>
</protein>
<comment type="caution">
    <text evidence="4">The sequence shown here is derived from an EMBL/GenBank/DDBJ whole genome shotgun (WGS) entry which is preliminary data.</text>
</comment>
<evidence type="ECO:0000313" key="5">
    <source>
        <dbReference type="Proteomes" id="UP001152622"/>
    </source>
</evidence>
<accession>A0A9Q1EAT5</accession>
<evidence type="ECO:0000259" key="3">
    <source>
        <dbReference type="Pfam" id="PF13359"/>
    </source>
</evidence>
<proteinExistence type="predicted"/>
<dbReference type="InterPro" id="IPR027806">
    <property type="entry name" value="HARBI1_dom"/>
</dbReference>
<feature type="domain" description="DDE Tnp4" evidence="3">
    <location>
        <begin position="59"/>
        <end position="124"/>
    </location>
</feature>
<keyword evidence="2" id="KW-0479">Metal-binding</keyword>
<dbReference type="Proteomes" id="UP001152622">
    <property type="component" value="Chromosome 20"/>
</dbReference>
<organism evidence="4 5">
    <name type="scientific">Synaphobranchus kaupii</name>
    <name type="common">Kaup's arrowtooth eel</name>
    <dbReference type="NCBI Taxonomy" id="118154"/>
    <lineage>
        <taxon>Eukaryota</taxon>
        <taxon>Metazoa</taxon>
        <taxon>Chordata</taxon>
        <taxon>Craniata</taxon>
        <taxon>Vertebrata</taxon>
        <taxon>Euteleostomi</taxon>
        <taxon>Actinopterygii</taxon>
        <taxon>Neopterygii</taxon>
        <taxon>Teleostei</taxon>
        <taxon>Anguilliformes</taxon>
        <taxon>Synaphobranchidae</taxon>
        <taxon>Synaphobranchus</taxon>
    </lineage>
</organism>
<dbReference type="AlphaFoldDB" id="A0A9Q1EAT5"/>
<dbReference type="GO" id="GO:0046872">
    <property type="term" value="F:metal ion binding"/>
    <property type="evidence" value="ECO:0007669"/>
    <property type="project" value="UniProtKB-KW"/>
</dbReference>
<evidence type="ECO:0000313" key="4">
    <source>
        <dbReference type="EMBL" id="KAJ8335349.1"/>
    </source>
</evidence>